<feature type="region of interest" description="Disordered" evidence="3">
    <location>
        <begin position="1"/>
        <end position="21"/>
    </location>
</feature>
<evidence type="ECO:0000313" key="7">
    <source>
        <dbReference type="Proteomes" id="UP000823851"/>
    </source>
</evidence>
<dbReference type="InterPro" id="IPR011991">
    <property type="entry name" value="ArsR-like_HTH"/>
</dbReference>
<dbReference type="GO" id="GO:0003700">
    <property type="term" value="F:DNA-binding transcription factor activity"/>
    <property type="evidence" value="ECO:0007669"/>
    <property type="project" value="InterPro"/>
</dbReference>
<dbReference type="SUPFAM" id="SSF46785">
    <property type="entry name" value="Winged helix' DNA-binding domain"/>
    <property type="match status" value="1"/>
</dbReference>
<sequence length="242" mass="27491">MSENKLPHDHGQKIEQQTEEMPSVDNFQTVAEIFKQLGDGSRIRIFWLLCHCEECVINLSALVEMSSPAVSHHLRQLKAAGLIVSRREGKEVYYKAAETDRAQLLHHMIEDLVQIACPSAPEKEIPCHNGGQAELIRSIHDRLTQNPGQRFTIEELSREYLINTSTLKSVFKAVYGQPIAAYMKEFRMHRAMELLRGTDMPISDIAAAVGYESAGKFTKAFQDVAHVLPSEYRKQFLRGEIR</sequence>
<dbReference type="NCBIfam" id="NF033788">
    <property type="entry name" value="HTH_metalloreg"/>
    <property type="match status" value="1"/>
</dbReference>
<dbReference type="Gene3D" id="1.10.10.60">
    <property type="entry name" value="Homeodomain-like"/>
    <property type="match status" value="1"/>
</dbReference>
<dbReference type="InterPro" id="IPR018060">
    <property type="entry name" value="HTH_AraC"/>
</dbReference>
<dbReference type="PANTHER" id="PTHR47893">
    <property type="entry name" value="REGULATORY PROTEIN PCHR"/>
    <property type="match status" value="1"/>
</dbReference>
<feature type="compositionally biased region" description="Basic and acidic residues" evidence="3">
    <location>
        <begin position="1"/>
        <end position="13"/>
    </location>
</feature>
<feature type="domain" description="HTH arsR-type" evidence="5">
    <location>
        <begin position="22"/>
        <end position="116"/>
    </location>
</feature>
<dbReference type="SMART" id="SM00342">
    <property type="entry name" value="HTH_ARAC"/>
    <property type="match status" value="1"/>
</dbReference>
<dbReference type="InterPro" id="IPR009057">
    <property type="entry name" value="Homeodomain-like_sf"/>
</dbReference>
<dbReference type="EMBL" id="DWUW01000154">
    <property type="protein sequence ID" value="HJD31388.1"/>
    <property type="molecule type" value="Genomic_DNA"/>
</dbReference>
<keyword evidence="1" id="KW-0805">Transcription regulation</keyword>
<reference evidence="6" key="2">
    <citation type="submission" date="2021-04" db="EMBL/GenBank/DDBJ databases">
        <authorList>
            <person name="Gilroy R."/>
        </authorList>
    </citation>
    <scope>NUCLEOTIDE SEQUENCE</scope>
    <source>
        <strain evidence="6">ChiHjej8B7-25341</strain>
    </source>
</reference>
<evidence type="ECO:0000259" key="4">
    <source>
        <dbReference type="PROSITE" id="PS01124"/>
    </source>
</evidence>
<dbReference type="CDD" id="cd00090">
    <property type="entry name" value="HTH_ARSR"/>
    <property type="match status" value="1"/>
</dbReference>
<protein>
    <submittedName>
        <fullName evidence="6">Metalloregulator ArsR/SmtB family transcription factor</fullName>
    </submittedName>
</protein>
<dbReference type="Pfam" id="PF12833">
    <property type="entry name" value="HTH_18"/>
    <property type="match status" value="1"/>
</dbReference>
<dbReference type="InterPro" id="IPR001845">
    <property type="entry name" value="HTH_ArsR_DNA-bd_dom"/>
</dbReference>
<evidence type="ECO:0000256" key="3">
    <source>
        <dbReference type="SAM" id="MobiDB-lite"/>
    </source>
</evidence>
<dbReference type="GO" id="GO:0043565">
    <property type="term" value="F:sequence-specific DNA binding"/>
    <property type="evidence" value="ECO:0007669"/>
    <property type="project" value="InterPro"/>
</dbReference>
<dbReference type="Gene3D" id="1.10.10.10">
    <property type="entry name" value="Winged helix-like DNA-binding domain superfamily/Winged helix DNA-binding domain"/>
    <property type="match status" value="1"/>
</dbReference>
<organism evidence="6 7">
    <name type="scientific">Candidatus Eisenbergiella stercorigallinarum</name>
    <dbReference type="NCBI Taxonomy" id="2838557"/>
    <lineage>
        <taxon>Bacteria</taxon>
        <taxon>Bacillati</taxon>
        <taxon>Bacillota</taxon>
        <taxon>Clostridia</taxon>
        <taxon>Lachnospirales</taxon>
        <taxon>Lachnospiraceae</taxon>
        <taxon>Eisenbergiella</taxon>
    </lineage>
</organism>
<evidence type="ECO:0000313" key="6">
    <source>
        <dbReference type="EMBL" id="HJD31388.1"/>
    </source>
</evidence>
<dbReference type="PROSITE" id="PS01124">
    <property type="entry name" value="HTH_ARAC_FAMILY_2"/>
    <property type="match status" value="1"/>
</dbReference>
<evidence type="ECO:0000259" key="5">
    <source>
        <dbReference type="PROSITE" id="PS50987"/>
    </source>
</evidence>
<name>A0A9D2QX83_9FIRM</name>
<dbReference type="PROSITE" id="PS50987">
    <property type="entry name" value="HTH_ARSR_2"/>
    <property type="match status" value="1"/>
</dbReference>
<dbReference type="InterPro" id="IPR036390">
    <property type="entry name" value="WH_DNA-bd_sf"/>
</dbReference>
<dbReference type="Proteomes" id="UP000823851">
    <property type="component" value="Unassembled WGS sequence"/>
</dbReference>
<dbReference type="Pfam" id="PF01022">
    <property type="entry name" value="HTH_5"/>
    <property type="match status" value="1"/>
</dbReference>
<dbReference type="AlphaFoldDB" id="A0A9D2QX83"/>
<dbReference type="InterPro" id="IPR036388">
    <property type="entry name" value="WH-like_DNA-bd_sf"/>
</dbReference>
<reference evidence="6" key="1">
    <citation type="journal article" date="2021" name="PeerJ">
        <title>Extensive microbial diversity within the chicken gut microbiome revealed by metagenomics and culture.</title>
        <authorList>
            <person name="Gilroy R."/>
            <person name="Ravi A."/>
            <person name="Getino M."/>
            <person name="Pursley I."/>
            <person name="Horton D.L."/>
            <person name="Alikhan N.F."/>
            <person name="Baker D."/>
            <person name="Gharbi K."/>
            <person name="Hall N."/>
            <person name="Watson M."/>
            <person name="Adriaenssens E.M."/>
            <person name="Foster-Nyarko E."/>
            <person name="Jarju S."/>
            <person name="Secka A."/>
            <person name="Antonio M."/>
            <person name="Oren A."/>
            <person name="Chaudhuri R.R."/>
            <person name="La Ragione R."/>
            <person name="Hildebrand F."/>
            <person name="Pallen M.J."/>
        </authorList>
    </citation>
    <scope>NUCLEOTIDE SEQUENCE</scope>
    <source>
        <strain evidence="6">ChiHjej8B7-25341</strain>
    </source>
</reference>
<dbReference type="PANTHER" id="PTHR47893:SF1">
    <property type="entry name" value="REGULATORY PROTEIN PCHR"/>
    <property type="match status" value="1"/>
</dbReference>
<dbReference type="SUPFAM" id="SSF46689">
    <property type="entry name" value="Homeodomain-like"/>
    <property type="match status" value="1"/>
</dbReference>
<proteinExistence type="predicted"/>
<feature type="domain" description="HTH araC/xylS-type" evidence="4">
    <location>
        <begin position="133"/>
        <end position="235"/>
    </location>
</feature>
<gene>
    <name evidence="6" type="ORF">H9912_05540</name>
</gene>
<keyword evidence="2" id="KW-0804">Transcription</keyword>
<comment type="caution">
    <text evidence="6">The sequence shown here is derived from an EMBL/GenBank/DDBJ whole genome shotgun (WGS) entry which is preliminary data.</text>
</comment>
<evidence type="ECO:0000256" key="2">
    <source>
        <dbReference type="ARBA" id="ARBA00023163"/>
    </source>
</evidence>
<dbReference type="SMART" id="SM00418">
    <property type="entry name" value="HTH_ARSR"/>
    <property type="match status" value="1"/>
</dbReference>
<dbReference type="PRINTS" id="PR00778">
    <property type="entry name" value="HTHARSR"/>
</dbReference>
<dbReference type="InterPro" id="IPR053142">
    <property type="entry name" value="PchR_regulatory_protein"/>
</dbReference>
<accession>A0A9D2QX83</accession>
<evidence type="ECO:0000256" key="1">
    <source>
        <dbReference type="ARBA" id="ARBA00023015"/>
    </source>
</evidence>